<sequence length="228" mass="25803">MSQPSLNEYFTLTNDLLLKMILSGYTAQQDPLTGEVCQISVSSQTLKSAKSIMLPIILNNSIGASLQIITAYRSLSQRIKDAVLELIRLQNADKRNAVDTLMVITYVQAPLSQTGLQRLCSIQPNELGLSSALADKIQLKTIPLPTVNDPFQLPLSAEEQYRWFIKEARPHSQSVIVRQLTRQNSMLAQLQIFLDYLSDQPLIRELAKKRYLRMQEIIQEEEKAAMRA</sequence>
<evidence type="ECO:0000313" key="1">
    <source>
        <dbReference type="EMBL" id="MSA88501.1"/>
    </source>
</evidence>
<dbReference type="AlphaFoldDB" id="A0A6N7S3P5"/>
<dbReference type="OrthoDB" id="9963325at2"/>
<protein>
    <submittedName>
        <fullName evidence="1">Uncharacterized protein</fullName>
    </submittedName>
</protein>
<evidence type="ECO:0000313" key="4">
    <source>
        <dbReference type="Proteomes" id="UP000480929"/>
    </source>
</evidence>
<proteinExistence type="predicted"/>
<evidence type="ECO:0000313" key="2">
    <source>
        <dbReference type="EMBL" id="MSC32525.1"/>
    </source>
</evidence>
<dbReference type="Proteomes" id="UP000480929">
    <property type="component" value="Unassembled WGS sequence"/>
</dbReference>
<accession>A0A6N7S3P5</accession>
<keyword evidence="4" id="KW-1185">Reference proteome</keyword>
<dbReference type="EMBL" id="WKPJ01000003">
    <property type="protein sequence ID" value="MSA88501.1"/>
    <property type="molecule type" value="Genomic_DNA"/>
</dbReference>
<dbReference type="EMBL" id="WKPI01000006">
    <property type="protein sequence ID" value="MSC32525.1"/>
    <property type="molecule type" value="Genomic_DNA"/>
</dbReference>
<dbReference type="Proteomes" id="UP000433575">
    <property type="component" value="Unassembled WGS sequence"/>
</dbReference>
<comment type="caution">
    <text evidence="1">The sequence shown here is derived from an EMBL/GenBank/DDBJ whole genome shotgun (WGS) entry which is preliminary data.</text>
</comment>
<gene>
    <name evidence="2" type="ORF">GKD88_05260</name>
    <name evidence="1" type="ORF">GKE08_04100</name>
</gene>
<name>A0A6N7S3P5_9FIRM</name>
<evidence type="ECO:0000313" key="3">
    <source>
        <dbReference type="Proteomes" id="UP000433575"/>
    </source>
</evidence>
<dbReference type="RefSeq" id="WP_154238051.1">
    <property type="nucleotide sequence ID" value="NZ_CALJPI010000270.1"/>
</dbReference>
<reference evidence="3 4" key="1">
    <citation type="journal article" date="2019" name="Nat. Med.">
        <title>A library of human gut bacterial isolates paired with longitudinal multiomics data enables mechanistic microbiome research.</title>
        <authorList>
            <person name="Poyet M."/>
            <person name="Groussin M."/>
            <person name="Gibbons S.M."/>
            <person name="Avila-Pacheco J."/>
            <person name="Jiang X."/>
            <person name="Kearney S.M."/>
            <person name="Perrotta A.R."/>
            <person name="Berdy B."/>
            <person name="Zhao S."/>
            <person name="Lieberman T.D."/>
            <person name="Swanson P.K."/>
            <person name="Smith M."/>
            <person name="Roesemann S."/>
            <person name="Alexander J.E."/>
            <person name="Rich S.A."/>
            <person name="Livny J."/>
            <person name="Vlamakis H."/>
            <person name="Clish C."/>
            <person name="Bullock K."/>
            <person name="Deik A."/>
            <person name="Scott J."/>
            <person name="Pierce K.A."/>
            <person name="Xavier R.J."/>
            <person name="Alm E.J."/>
        </authorList>
    </citation>
    <scope>NUCLEOTIDE SEQUENCE [LARGE SCALE GENOMIC DNA]</scope>
    <source>
        <strain evidence="1 3">BIOML-A4</strain>
        <strain evidence="2 4">BIOML-A5</strain>
    </source>
</reference>
<organism evidence="1 3">
    <name type="scientific">Holdemania massiliensis</name>
    <dbReference type="NCBI Taxonomy" id="1468449"/>
    <lineage>
        <taxon>Bacteria</taxon>
        <taxon>Bacillati</taxon>
        <taxon>Bacillota</taxon>
        <taxon>Erysipelotrichia</taxon>
        <taxon>Erysipelotrichales</taxon>
        <taxon>Erysipelotrichaceae</taxon>
        <taxon>Holdemania</taxon>
    </lineage>
</organism>